<evidence type="ECO:0000256" key="2">
    <source>
        <dbReference type="ARBA" id="ARBA00006278"/>
    </source>
</evidence>
<dbReference type="EMBL" id="KZ084097">
    <property type="protein sequence ID" value="OSD04368.1"/>
    <property type="molecule type" value="Genomic_DNA"/>
</dbReference>
<evidence type="ECO:0000256" key="4">
    <source>
        <dbReference type="ARBA" id="ARBA00022448"/>
    </source>
</evidence>
<sequence>MSWPTRSLRFRPRGFEPTAADKAFKAVQQKKAIEELWLLIAGIIAFLFVVRILRLALRSLVRRRPVEPSPEKSEKSSPLEIVLPGRTGKASWRRIPAAAASAFRVLAFRIHVPLPIGFVTLTELFFICGYIATMLSLTLTNTFDLQYWFFEDRAAHLASCQLPFIVALAGKNNIISFLTGIGHEKLNVLHRAAARTCLILLWIHALSRAISGLSDNFDFSHGWMRWGATGLTAFTLATILSVRFIRNAFFEFFLVSHIILVGIFIISGYLHARHVHFGDYFWPALVVWAFDRVLRTGRLLWNNRGKGASTEHEFSTATVELVSSDTIRLTLKRKFSWRPGQHAYVVLPTVSDLPTEAHPFTIASIPKGLDGTDGPAEKDVVFLIRGRRGFTGRLREHAERSGLTRVPAFVDGPYGCPPDLSRYCTCILVAGGSGVSYTLPLLLDLVHRARAGSSDVRRVIFVWAVRESDHLAWISKTLNEALSAAQPTSLIVEPNIYITGPTCTLPERPRSSSYTPSDGSSTPTSPTDTEKDNFGKGLPVYSSLKIVHGRPSIRRILQEGIDSSTGPVSVDVAGPSSLSASVSRLLSSKLTSPANVLKGAPSVTLHVETFGMSK</sequence>
<dbReference type="GO" id="GO:0006879">
    <property type="term" value="P:intracellular iron ion homeostasis"/>
    <property type="evidence" value="ECO:0007669"/>
    <property type="project" value="TreeGrafter"/>
</dbReference>
<dbReference type="Pfam" id="PF01794">
    <property type="entry name" value="Ferric_reduct"/>
    <property type="match status" value="1"/>
</dbReference>
<keyword evidence="11 15" id="KW-0472">Membrane</keyword>
<dbReference type="SUPFAM" id="SSF63380">
    <property type="entry name" value="Riboflavin synthase domain-like"/>
    <property type="match status" value="1"/>
</dbReference>
<evidence type="ECO:0000259" key="16">
    <source>
        <dbReference type="PROSITE" id="PS51384"/>
    </source>
</evidence>
<evidence type="ECO:0000313" key="18">
    <source>
        <dbReference type="Proteomes" id="UP000193067"/>
    </source>
</evidence>
<evidence type="ECO:0000313" key="17">
    <source>
        <dbReference type="EMBL" id="OSD04368.1"/>
    </source>
</evidence>
<feature type="transmembrane region" description="Helical" evidence="15">
    <location>
        <begin position="112"/>
        <end position="133"/>
    </location>
</feature>
<evidence type="ECO:0000256" key="8">
    <source>
        <dbReference type="ARBA" id="ARBA00022989"/>
    </source>
</evidence>
<dbReference type="Pfam" id="PF08022">
    <property type="entry name" value="FAD_binding_8"/>
    <property type="match status" value="1"/>
</dbReference>
<keyword evidence="7" id="KW-0249">Electron transport</keyword>
<dbReference type="Gene3D" id="2.40.30.10">
    <property type="entry name" value="Translation factors"/>
    <property type="match status" value="1"/>
</dbReference>
<dbReference type="PANTHER" id="PTHR32361">
    <property type="entry name" value="FERRIC/CUPRIC REDUCTASE TRANSMEMBRANE COMPONENT"/>
    <property type="match status" value="1"/>
</dbReference>
<dbReference type="GO" id="GO:0006826">
    <property type="term" value="P:iron ion transport"/>
    <property type="evidence" value="ECO:0007669"/>
    <property type="project" value="TreeGrafter"/>
</dbReference>
<feature type="region of interest" description="Disordered" evidence="14">
    <location>
        <begin position="502"/>
        <end position="536"/>
    </location>
</feature>
<comment type="similarity">
    <text evidence="2">Belongs to the ferric reductase (FRE) family.</text>
</comment>
<dbReference type="InterPro" id="IPR013112">
    <property type="entry name" value="FAD-bd_8"/>
</dbReference>
<feature type="domain" description="FAD-binding FR-type" evidence="16">
    <location>
        <begin position="309"/>
        <end position="420"/>
    </location>
</feature>
<dbReference type="GO" id="GO:0005886">
    <property type="term" value="C:plasma membrane"/>
    <property type="evidence" value="ECO:0007669"/>
    <property type="project" value="UniProtKB-SubCell"/>
</dbReference>
<protein>
    <recommendedName>
        <fullName evidence="3">ferric-chelate reductase (NADPH)</fullName>
        <ecNumber evidence="3">1.16.1.9</ecNumber>
    </recommendedName>
</protein>
<feature type="transmembrane region" description="Helical" evidence="15">
    <location>
        <begin position="252"/>
        <end position="271"/>
    </location>
</feature>
<dbReference type="SFLD" id="SFLDG01168">
    <property type="entry name" value="Ferric_reductase_subgroup_(FRE"/>
    <property type="match status" value="1"/>
</dbReference>
<dbReference type="Gene3D" id="3.40.50.80">
    <property type="entry name" value="Nucleotide-binding domain of ferredoxin-NADP reductase (FNR) module"/>
    <property type="match status" value="1"/>
</dbReference>
<keyword evidence="8 15" id="KW-1133">Transmembrane helix</keyword>
<organism evidence="17 18">
    <name type="scientific">Trametes coccinea (strain BRFM310)</name>
    <name type="common">Pycnoporus coccineus</name>
    <dbReference type="NCBI Taxonomy" id="1353009"/>
    <lineage>
        <taxon>Eukaryota</taxon>
        <taxon>Fungi</taxon>
        <taxon>Dikarya</taxon>
        <taxon>Basidiomycota</taxon>
        <taxon>Agaricomycotina</taxon>
        <taxon>Agaricomycetes</taxon>
        <taxon>Polyporales</taxon>
        <taxon>Polyporaceae</taxon>
        <taxon>Trametes</taxon>
    </lineage>
</organism>
<gene>
    <name evidence="17" type="ORF">PYCCODRAFT_1444064</name>
</gene>
<dbReference type="InterPro" id="IPR017927">
    <property type="entry name" value="FAD-bd_FR_type"/>
</dbReference>
<dbReference type="GO" id="GO:0015677">
    <property type="term" value="P:copper ion import"/>
    <property type="evidence" value="ECO:0007669"/>
    <property type="project" value="TreeGrafter"/>
</dbReference>
<evidence type="ECO:0000256" key="1">
    <source>
        <dbReference type="ARBA" id="ARBA00004651"/>
    </source>
</evidence>
<keyword evidence="9" id="KW-0560">Oxidoreductase</keyword>
<name>A0A1Y2ITE9_TRAC3</name>
<keyword evidence="12" id="KW-0325">Glycoprotein</keyword>
<comment type="catalytic activity">
    <reaction evidence="13">
        <text>2 a Fe(II)-siderophore + NADP(+) + H(+) = 2 a Fe(III)-siderophore + NADPH</text>
        <dbReference type="Rhea" id="RHEA:28795"/>
        <dbReference type="Rhea" id="RHEA-COMP:11342"/>
        <dbReference type="Rhea" id="RHEA-COMP:11344"/>
        <dbReference type="ChEBI" id="CHEBI:15378"/>
        <dbReference type="ChEBI" id="CHEBI:29033"/>
        <dbReference type="ChEBI" id="CHEBI:29034"/>
        <dbReference type="ChEBI" id="CHEBI:57783"/>
        <dbReference type="ChEBI" id="CHEBI:58349"/>
        <dbReference type="EC" id="1.16.1.9"/>
    </reaction>
</comment>
<dbReference type="SUPFAM" id="SSF52343">
    <property type="entry name" value="Ferredoxin reductase-like, C-terminal NADP-linked domain"/>
    <property type="match status" value="1"/>
</dbReference>
<dbReference type="AlphaFoldDB" id="A0A1Y2ITE9"/>
<dbReference type="InterPro" id="IPR013130">
    <property type="entry name" value="Fe3_Rdtase_TM_dom"/>
</dbReference>
<keyword evidence="10" id="KW-0406">Ion transport</keyword>
<evidence type="ECO:0000256" key="12">
    <source>
        <dbReference type="ARBA" id="ARBA00023180"/>
    </source>
</evidence>
<evidence type="ECO:0000256" key="13">
    <source>
        <dbReference type="ARBA" id="ARBA00048483"/>
    </source>
</evidence>
<proteinExistence type="inferred from homology"/>
<evidence type="ECO:0000256" key="7">
    <source>
        <dbReference type="ARBA" id="ARBA00022982"/>
    </source>
</evidence>
<dbReference type="PROSITE" id="PS51384">
    <property type="entry name" value="FAD_FR"/>
    <property type="match status" value="1"/>
</dbReference>
<reference evidence="17 18" key="1">
    <citation type="journal article" date="2015" name="Biotechnol. Biofuels">
        <title>Enhanced degradation of softwood versus hardwood by the white-rot fungus Pycnoporus coccineus.</title>
        <authorList>
            <person name="Couturier M."/>
            <person name="Navarro D."/>
            <person name="Chevret D."/>
            <person name="Henrissat B."/>
            <person name="Piumi F."/>
            <person name="Ruiz-Duenas F.J."/>
            <person name="Martinez A.T."/>
            <person name="Grigoriev I.V."/>
            <person name="Riley R."/>
            <person name="Lipzen A."/>
            <person name="Berrin J.G."/>
            <person name="Master E.R."/>
            <person name="Rosso M.N."/>
        </authorList>
    </citation>
    <scope>NUCLEOTIDE SEQUENCE [LARGE SCALE GENOMIC DNA]</scope>
    <source>
        <strain evidence="17 18">BRFM310</strain>
    </source>
</reference>
<dbReference type="OrthoDB" id="4494341at2759"/>
<dbReference type="InterPro" id="IPR017938">
    <property type="entry name" value="Riboflavin_synthase-like_b-brl"/>
</dbReference>
<evidence type="ECO:0000256" key="10">
    <source>
        <dbReference type="ARBA" id="ARBA00023065"/>
    </source>
</evidence>
<feature type="transmembrane region" description="Helical" evidence="15">
    <location>
        <begin position="223"/>
        <end position="245"/>
    </location>
</feature>
<dbReference type="GO" id="GO:0052851">
    <property type="term" value="F:ferric-chelate reductase (NADPH) activity"/>
    <property type="evidence" value="ECO:0007669"/>
    <property type="project" value="UniProtKB-EC"/>
</dbReference>
<dbReference type="Proteomes" id="UP000193067">
    <property type="component" value="Unassembled WGS sequence"/>
</dbReference>
<comment type="subcellular location">
    <subcellularLocation>
        <location evidence="1">Cell membrane</location>
        <topology evidence="1">Multi-pass membrane protein</topology>
    </subcellularLocation>
</comment>
<dbReference type="SFLD" id="SFLDS00052">
    <property type="entry name" value="Ferric_Reductase_Domain"/>
    <property type="match status" value="1"/>
</dbReference>
<evidence type="ECO:0000256" key="9">
    <source>
        <dbReference type="ARBA" id="ARBA00023002"/>
    </source>
</evidence>
<feature type="compositionally biased region" description="Low complexity" evidence="14">
    <location>
        <begin position="511"/>
        <end position="527"/>
    </location>
</feature>
<evidence type="ECO:0000256" key="5">
    <source>
        <dbReference type="ARBA" id="ARBA00022475"/>
    </source>
</evidence>
<keyword evidence="18" id="KW-1185">Reference proteome</keyword>
<keyword evidence="6 15" id="KW-0812">Transmembrane</keyword>
<accession>A0A1Y2ITE9</accession>
<dbReference type="PANTHER" id="PTHR32361:SF9">
    <property type="entry name" value="FERRIC REDUCTASE TRANSMEMBRANE COMPONENT 3-RELATED"/>
    <property type="match status" value="1"/>
</dbReference>
<dbReference type="CDD" id="cd06186">
    <property type="entry name" value="NOX_Duox_like_FAD_NADP"/>
    <property type="match status" value="1"/>
</dbReference>
<dbReference type="InterPro" id="IPR039261">
    <property type="entry name" value="FNR_nucleotide-bd"/>
</dbReference>
<evidence type="ECO:0000256" key="14">
    <source>
        <dbReference type="SAM" id="MobiDB-lite"/>
    </source>
</evidence>
<dbReference type="InterPro" id="IPR013121">
    <property type="entry name" value="Fe_red_NAD-bd_6"/>
</dbReference>
<dbReference type="InterPro" id="IPR051410">
    <property type="entry name" value="Ferric/Cupric_Reductase"/>
</dbReference>
<evidence type="ECO:0000256" key="6">
    <source>
        <dbReference type="ARBA" id="ARBA00022692"/>
    </source>
</evidence>
<evidence type="ECO:0000256" key="3">
    <source>
        <dbReference type="ARBA" id="ARBA00012668"/>
    </source>
</evidence>
<keyword evidence="5" id="KW-1003">Cell membrane</keyword>
<evidence type="ECO:0000256" key="15">
    <source>
        <dbReference type="SAM" id="Phobius"/>
    </source>
</evidence>
<dbReference type="STRING" id="1353009.A0A1Y2ITE9"/>
<feature type="transmembrane region" description="Helical" evidence="15">
    <location>
        <begin position="36"/>
        <end position="57"/>
    </location>
</feature>
<dbReference type="EC" id="1.16.1.9" evidence="3"/>
<keyword evidence="4" id="KW-0813">Transport</keyword>
<dbReference type="Pfam" id="PF08030">
    <property type="entry name" value="NAD_binding_6"/>
    <property type="match status" value="1"/>
</dbReference>
<evidence type="ECO:0000256" key="11">
    <source>
        <dbReference type="ARBA" id="ARBA00023136"/>
    </source>
</evidence>